<dbReference type="AlphaFoldDB" id="A0A930UC91"/>
<keyword evidence="2" id="KW-1185">Reference proteome</keyword>
<sequence length="62" mass="7391">MKKVIITTGDIQNVIGIGERQARNIISKMRDYYSKERHQLITVKEFCDYYGIKYDDIYTKLL</sequence>
<accession>A0A930UC91</accession>
<name>A0A930UC91_9FLAO</name>
<comment type="caution">
    <text evidence="1">The sequence shown here is derived from an EMBL/GenBank/DDBJ whole genome shotgun (WGS) entry which is preliminary data.</text>
</comment>
<protein>
    <submittedName>
        <fullName evidence="1">Uncharacterized protein</fullName>
    </submittedName>
</protein>
<dbReference type="RefSeq" id="WP_194311002.1">
    <property type="nucleotide sequence ID" value="NZ_JADHEC010000005.1"/>
</dbReference>
<gene>
    <name evidence="1" type="ORF">IR213_03925</name>
</gene>
<proteinExistence type="predicted"/>
<evidence type="ECO:0000313" key="1">
    <source>
        <dbReference type="EMBL" id="MBF2707740.1"/>
    </source>
</evidence>
<reference evidence="1" key="1">
    <citation type="submission" date="2020-11" db="EMBL/GenBank/DDBJ databases">
        <title>Genome of Flavobacterium soyangense.</title>
        <authorList>
            <person name="Liu Q."/>
            <person name="Xin Y.-H."/>
        </authorList>
    </citation>
    <scope>NUCLEOTIDE SEQUENCE</scope>
    <source>
        <strain evidence="1">CGMCC 1.13493</strain>
    </source>
</reference>
<evidence type="ECO:0000313" key="2">
    <source>
        <dbReference type="Proteomes" id="UP000646211"/>
    </source>
</evidence>
<dbReference type="EMBL" id="JADHEC010000005">
    <property type="protein sequence ID" value="MBF2707740.1"/>
    <property type="molecule type" value="Genomic_DNA"/>
</dbReference>
<dbReference type="Proteomes" id="UP000646211">
    <property type="component" value="Unassembled WGS sequence"/>
</dbReference>
<organism evidence="1 2">
    <name type="scientific">Flavobacterium soyangense</name>
    <dbReference type="NCBI Taxonomy" id="2023265"/>
    <lineage>
        <taxon>Bacteria</taxon>
        <taxon>Pseudomonadati</taxon>
        <taxon>Bacteroidota</taxon>
        <taxon>Flavobacteriia</taxon>
        <taxon>Flavobacteriales</taxon>
        <taxon>Flavobacteriaceae</taxon>
        <taxon>Flavobacterium</taxon>
    </lineage>
</organism>